<proteinExistence type="predicted"/>
<evidence type="ECO:0000313" key="2">
    <source>
        <dbReference type="Proteomes" id="UP001145087"/>
    </source>
</evidence>
<dbReference type="RefSeq" id="WP_343334082.1">
    <property type="nucleotide sequence ID" value="NZ_JAPOHD010000029.1"/>
</dbReference>
<accession>A0A9X3J5N6</accession>
<name>A0A9X3J5N6_9BACT</name>
<sequence>MPYRRLPTTDKARIRALNAALGKVIKQDGKKLAFSNHSVEELQNVKNNFENHLTQYELDTKLQTENIKEYKTVFDRAKMYVSHFIQVLLFASERGEINGGIKYYDGLDAYEGKVPPLNTEAEVLEWGNKMVKGEQQRMQHGGSAIYNPSIALVKFKVAELHDAAVFQQTLKRNTLRSFDKMQNLRKLTNEFISKLWTEIEETIEAETPKQKRQIAQEYGIVYVFRRNEKKTLTAQELQTDLLFEFA</sequence>
<reference evidence="1" key="1">
    <citation type="submission" date="2022-11" db="EMBL/GenBank/DDBJ databases">
        <title>Marilongibacter aestuarii gen. nov., sp. nov., isolated from tidal flat sediment.</title>
        <authorList>
            <person name="Jiayan W."/>
        </authorList>
    </citation>
    <scope>NUCLEOTIDE SEQUENCE</scope>
    <source>
        <strain evidence="1">Z1-6</strain>
    </source>
</reference>
<dbReference type="Proteomes" id="UP001145087">
    <property type="component" value="Unassembled WGS sequence"/>
</dbReference>
<dbReference type="EMBL" id="JAPOHD010000029">
    <property type="protein sequence ID" value="MCY1721754.1"/>
    <property type="molecule type" value="Genomic_DNA"/>
</dbReference>
<organism evidence="1 2">
    <name type="scientific">Draconibacterium aestuarii</name>
    <dbReference type="NCBI Taxonomy" id="2998507"/>
    <lineage>
        <taxon>Bacteria</taxon>
        <taxon>Pseudomonadati</taxon>
        <taxon>Bacteroidota</taxon>
        <taxon>Bacteroidia</taxon>
        <taxon>Marinilabiliales</taxon>
        <taxon>Prolixibacteraceae</taxon>
        <taxon>Draconibacterium</taxon>
    </lineage>
</organism>
<keyword evidence="2" id="KW-1185">Reference proteome</keyword>
<comment type="caution">
    <text evidence="1">The sequence shown here is derived from an EMBL/GenBank/DDBJ whole genome shotgun (WGS) entry which is preliminary data.</text>
</comment>
<protein>
    <submittedName>
        <fullName evidence="1">Uncharacterized protein</fullName>
    </submittedName>
</protein>
<gene>
    <name evidence="1" type="ORF">OU798_15475</name>
</gene>
<dbReference type="AlphaFoldDB" id="A0A9X3J5N6"/>
<evidence type="ECO:0000313" key="1">
    <source>
        <dbReference type="EMBL" id="MCY1721754.1"/>
    </source>
</evidence>